<accession>A0A9P1MGU0</accession>
<dbReference type="Gene3D" id="1.20.1290.10">
    <property type="entry name" value="AhpD-like"/>
    <property type="match status" value="1"/>
</dbReference>
<evidence type="ECO:0000313" key="1">
    <source>
        <dbReference type="EMBL" id="CAI4220198.1"/>
    </source>
</evidence>
<keyword evidence="2" id="KW-1185">Reference proteome</keyword>
<reference evidence="1" key="1">
    <citation type="submission" date="2022-11" db="EMBL/GenBank/DDBJ databases">
        <authorList>
            <person name="Scott C."/>
            <person name="Bruce N."/>
        </authorList>
    </citation>
    <scope>NUCLEOTIDE SEQUENCE</scope>
</reference>
<dbReference type="OrthoDB" id="5537330at2759"/>
<proteinExistence type="predicted"/>
<protein>
    <submittedName>
        <fullName evidence="1">Uncharacterized protein</fullName>
    </submittedName>
</protein>
<dbReference type="InterPro" id="IPR029032">
    <property type="entry name" value="AhpD-like"/>
</dbReference>
<dbReference type="InterPro" id="IPR052999">
    <property type="entry name" value="PTS1_Protein"/>
</dbReference>
<dbReference type="Proteomes" id="UP000838763">
    <property type="component" value="Unassembled WGS sequence"/>
</dbReference>
<dbReference type="PANTHER" id="PTHR28180">
    <property type="entry name" value="CONSERVED MITOCHONDRIAL PROTEIN-RELATED"/>
    <property type="match status" value="1"/>
</dbReference>
<evidence type="ECO:0000313" key="2">
    <source>
        <dbReference type="Proteomes" id="UP000838763"/>
    </source>
</evidence>
<sequence length="161" mass="18141">MASETPRLSAEFLQSLLGQGNTAQRVRQYMCAIVTLSSLNYPDVIPHVYEHLSSNLLAELTPVERQEAVRKVREGLIKSTGIAGAARTGNAMRTLSRCLPDEYRETESPRSKESEEHAKKRGREFWLSIYARNPEFDPEATVRASPDYTFVVRGNVFLIPV</sequence>
<organism evidence="1 2">
    <name type="scientific">Parascedosporium putredinis</name>
    <dbReference type="NCBI Taxonomy" id="1442378"/>
    <lineage>
        <taxon>Eukaryota</taxon>
        <taxon>Fungi</taxon>
        <taxon>Dikarya</taxon>
        <taxon>Ascomycota</taxon>
        <taxon>Pezizomycotina</taxon>
        <taxon>Sordariomycetes</taxon>
        <taxon>Hypocreomycetidae</taxon>
        <taxon>Microascales</taxon>
        <taxon>Microascaceae</taxon>
        <taxon>Parascedosporium</taxon>
    </lineage>
</organism>
<dbReference type="AlphaFoldDB" id="A0A9P1MGU0"/>
<gene>
    <name evidence="1" type="ORF">PPNO1_LOCUS9739</name>
</gene>
<name>A0A9P1MGU0_9PEZI</name>
<dbReference type="EMBL" id="CALLCH030000021">
    <property type="protein sequence ID" value="CAI4220198.1"/>
    <property type="molecule type" value="Genomic_DNA"/>
</dbReference>
<comment type="caution">
    <text evidence="1">The sequence shown here is derived from an EMBL/GenBank/DDBJ whole genome shotgun (WGS) entry which is preliminary data.</text>
</comment>